<feature type="compositionally biased region" description="Low complexity" evidence="1">
    <location>
        <begin position="706"/>
        <end position="715"/>
    </location>
</feature>
<name>A0ABQ5RXJ7_9CHLO</name>
<feature type="region of interest" description="Disordered" evidence="1">
    <location>
        <begin position="337"/>
        <end position="382"/>
    </location>
</feature>
<feature type="region of interest" description="Disordered" evidence="1">
    <location>
        <begin position="1249"/>
        <end position="1282"/>
    </location>
</feature>
<feature type="compositionally biased region" description="Low complexity" evidence="1">
    <location>
        <begin position="455"/>
        <end position="464"/>
    </location>
</feature>
<dbReference type="EMBL" id="BSDZ01000013">
    <property type="protein sequence ID" value="GLI62326.1"/>
    <property type="molecule type" value="Genomic_DNA"/>
</dbReference>
<feature type="compositionally biased region" description="Polar residues" evidence="1">
    <location>
        <begin position="421"/>
        <end position="431"/>
    </location>
</feature>
<protein>
    <submittedName>
        <fullName evidence="2">Uncharacterized protein</fullName>
    </submittedName>
</protein>
<feature type="region of interest" description="Disordered" evidence="1">
    <location>
        <begin position="483"/>
        <end position="548"/>
    </location>
</feature>
<organism evidence="2 3">
    <name type="scientific">Volvox africanus</name>
    <dbReference type="NCBI Taxonomy" id="51714"/>
    <lineage>
        <taxon>Eukaryota</taxon>
        <taxon>Viridiplantae</taxon>
        <taxon>Chlorophyta</taxon>
        <taxon>core chlorophytes</taxon>
        <taxon>Chlorophyceae</taxon>
        <taxon>CS clade</taxon>
        <taxon>Chlamydomonadales</taxon>
        <taxon>Volvocaceae</taxon>
        <taxon>Volvox</taxon>
    </lineage>
</organism>
<feature type="compositionally biased region" description="Low complexity" evidence="1">
    <location>
        <begin position="1483"/>
        <end position="1493"/>
    </location>
</feature>
<feature type="non-terminal residue" evidence="2">
    <location>
        <position position="1"/>
    </location>
</feature>
<feature type="region of interest" description="Disordered" evidence="1">
    <location>
        <begin position="688"/>
        <end position="744"/>
    </location>
</feature>
<feature type="compositionally biased region" description="Basic and acidic residues" evidence="1">
    <location>
        <begin position="733"/>
        <end position="744"/>
    </location>
</feature>
<feature type="non-terminal residue" evidence="2">
    <location>
        <position position="1605"/>
    </location>
</feature>
<feature type="compositionally biased region" description="Polar residues" evidence="1">
    <location>
        <begin position="358"/>
        <end position="379"/>
    </location>
</feature>
<comment type="caution">
    <text evidence="2">The sequence shown here is derived from an EMBL/GenBank/DDBJ whole genome shotgun (WGS) entry which is preliminary data.</text>
</comment>
<evidence type="ECO:0000313" key="3">
    <source>
        <dbReference type="Proteomes" id="UP001165090"/>
    </source>
</evidence>
<feature type="region of interest" description="Disordered" evidence="1">
    <location>
        <begin position="1521"/>
        <end position="1544"/>
    </location>
</feature>
<evidence type="ECO:0000313" key="2">
    <source>
        <dbReference type="EMBL" id="GLI62326.1"/>
    </source>
</evidence>
<accession>A0ABQ5RXJ7</accession>
<gene>
    <name evidence="2" type="ORF">VaNZ11_004933</name>
</gene>
<feature type="region of interest" description="Disordered" evidence="1">
    <location>
        <begin position="445"/>
        <end position="471"/>
    </location>
</feature>
<feature type="region of interest" description="Disordered" evidence="1">
    <location>
        <begin position="865"/>
        <end position="896"/>
    </location>
</feature>
<keyword evidence="3" id="KW-1185">Reference proteome</keyword>
<feature type="region of interest" description="Disordered" evidence="1">
    <location>
        <begin position="412"/>
        <end position="433"/>
    </location>
</feature>
<feature type="region of interest" description="Disordered" evidence="1">
    <location>
        <begin position="809"/>
        <end position="833"/>
    </location>
</feature>
<feature type="region of interest" description="Disordered" evidence="1">
    <location>
        <begin position="579"/>
        <end position="674"/>
    </location>
</feature>
<feature type="compositionally biased region" description="Polar residues" evidence="1">
    <location>
        <begin position="613"/>
        <end position="631"/>
    </location>
</feature>
<feature type="compositionally biased region" description="Low complexity" evidence="1">
    <location>
        <begin position="337"/>
        <end position="357"/>
    </location>
</feature>
<feature type="region of interest" description="Disordered" evidence="1">
    <location>
        <begin position="1410"/>
        <end position="1441"/>
    </location>
</feature>
<feature type="region of interest" description="Disordered" evidence="1">
    <location>
        <begin position="275"/>
        <end position="304"/>
    </location>
</feature>
<feature type="compositionally biased region" description="Low complexity" evidence="1">
    <location>
        <begin position="1531"/>
        <end position="1544"/>
    </location>
</feature>
<feature type="region of interest" description="Disordered" evidence="1">
    <location>
        <begin position="1476"/>
        <end position="1506"/>
    </location>
</feature>
<feature type="compositionally biased region" description="Polar residues" evidence="1">
    <location>
        <begin position="496"/>
        <end position="514"/>
    </location>
</feature>
<sequence>AGLCPKEVGIASCLRWIKNDLNDVSDLGVHVVRNWNCKLIRHEPTFLQDPIGRFPHFHTETITWDKAMAHCAPQQLQNISSSASLRSVSYGTTISPAVGQCATSTRRQQVAAAGPPLCLCHLFRAPYDPAQATGTLKGPGMLSPGEWPFCARGCRRTAGVKGAIPRRSADCGTISRDQDCSTALPLTSGAMSQSATIRLGCAPSVVLAPALNPRFPLAANSPSALTQMDATQIERNFSAAMPELQQQLATVGSLDPGRGDTEEASRTAAAVVPVAIPTATPAAEMEGRIESEPGSPSHPSAADGSLAVFQGPVAARRSQQAGGLAANDRLRDDMPTATAATSLGSGPSSPSLSPPTSQTRPQHNRQPIQQLQRWQSADSASAFGRRPALGSAHAASPVQSTTATGAARQLGGEELSPEPQIRTNCTFSEGLSTGRHDTTVLALSLRPHDTGQGTGSSAAGTRGSRSLRRPARDSMAMAALNIARRSDAGRAGQNRVEGSSRGSCGNHDSGSGCNPSKPGLRGGTRATLGLERPQGGSRDGRSGSGGQNVPVAPAAVALAVAADAAAAAAMDDVGDRADGMSGAARVSGGPIRSKQSRQEAIESPTSPPPSSLVGKSSPFQRPSPMETCSTSPRRRQQQVPHRQQQQRQQQQQQQEEEASGRQWLERSGSAAAPHGSVAVTLAQLDDDSLHRNGSETSCNPRVGNGSVPPSSASSPTRARERQLTDVSAQQRMRKAERPARSLRRETQKLKQTCYETLNHSLLAAEADNERAQSCAATREVSLAAAATAAAVAAAASSVTPSLAVDAAPDAEAEAEAAENPALSERLPSSPPSIASVQQAKAGSLGCEGAAVHALYDWSEYWDRTAGRGSDASDSENDSGEPSTSYDSTIVPLGQPPSGWRRRRMIRLFPVPRPHRRKRRVLARAAVAAAAATAVAATLTPTSVPSGDAMDATNGLGARRGRERFSFPFTVSRTSDAPIGFGCHSNGPPPSLLPSSLLARPPLLQAQLQDLPQQLFAFGKEDGPPQTDPGVIAAAVGSTGAEVAPVKPEWLHVSAHPGPFARKSGQGSCNGPAGEVAPESAAGSGAMLGTGRLAAQRTAASAFLEVAALPPPSSVPLPTTTDAASSYSLLAAPPFVLFAEAVPEHRVVVYRYRPTGRWVWQPLVRVTSANCMGRDLVAVTIPTVPAAVAPGKAATMAKPAVDGAALDYSGAISPVELYLAVYPPAGVPHAADDGGSDVPTAKVEGFEPQPAAAAAAGTHPLPPLQPPGNDQNRAGRIDPGSGGGGGVFAASANRFSVGSAAQAGVPKLHGDRRGGGCRPAALTSVAALVAGAVDSAVVSVPMPSLELTRPGHYLLTSSLTHGSHCGAATGLSGSECGGAIVDSNHGGSSCGMDIRGGRAAGQVYLIPAAAAEPPPSAGSSTAKASAAQSASQGPAPAPAAEAAAAAQAPMDWTPLSVLTALSPSCPTPAVLSNRENGQLETQNPCHSPHSSPLLHHSRPQPPAASAVATELTANTVAAAVEGEGRPHGSCSGGRASLTAGGSTTATATATATDTATAASPGLRLTAQPVLRHDVVLVLDGSSFMGETLWDDGNHWVVDLVCIISIN</sequence>
<reference evidence="2 3" key="1">
    <citation type="journal article" date="2023" name="IScience">
        <title>Expanded male sex-determining region conserved during the evolution of homothallism in the green alga Volvox.</title>
        <authorList>
            <person name="Yamamoto K."/>
            <person name="Matsuzaki R."/>
            <person name="Mahakham W."/>
            <person name="Heman W."/>
            <person name="Sekimoto H."/>
            <person name="Kawachi M."/>
            <person name="Minakuchi Y."/>
            <person name="Toyoda A."/>
            <person name="Nozaki H."/>
        </authorList>
    </citation>
    <scope>NUCLEOTIDE SEQUENCE [LARGE SCALE GENOMIC DNA]</scope>
    <source>
        <strain evidence="2 3">NIES-4468</strain>
    </source>
</reference>
<dbReference type="Proteomes" id="UP001165090">
    <property type="component" value="Unassembled WGS sequence"/>
</dbReference>
<feature type="region of interest" description="Disordered" evidence="1">
    <location>
        <begin position="388"/>
        <end position="407"/>
    </location>
</feature>
<proteinExistence type="predicted"/>
<feature type="compositionally biased region" description="Low complexity" evidence="1">
    <location>
        <begin position="637"/>
        <end position="653"/>
    </location>
</feature>
<feature type="region of interest" description="Disordered" evidence="1">
    <location>
        <begin position="1061"/>
        <end position="1081"/>
    </location>
</feature>
<evidence type="ECO:0000256" key="1">
    <source>
        <dbReference type="SAM" id="MobiDB-lite"/>
    </source>
</evidence>